<evidence type="ECO:0000256" key="2">
    <source>
        <dbReference type="ARBA" id="ARBA00022679"/>
    </source>
</evidence>
<keyword evidence="4 5" id="KW-0949">S-adenosyl-L-methionine</keyword>
<feature type="binding site" evidence="5">
    <location>
        <position position="122"/>
    </location>
    <ligand>
        <name>S-adenosyl-L-methionine</name>
        <dbReference type="ChEBI" id="CHEBI:59789"/>
    </ligand>
</feature>
<comment type="catalytic activity">
    <reaction evidence="5">
        <text>a 3-demethylubiquinol + S-adenosyl-L-methionine = a ubiquinol + S-adenosyl-L-homocysteine + H(+)</text>
        <dbReference type="Rhea" id="RHEA:44380"/>
        <dbReference type="Rhea" id="RHEA-COMP:9566"/>
        <dbReference type="Rhea" id="RHEA-COMP:10914"/>
        <dbReference type="ChEBI" id="CHEBI:15378"/>
        <dbReference type="ChEBI" id="CHEBI:17976"/>
        <dbReference type="ChEBI" id="CHEBI:57856"/>
        <dbReference type="ChEBI" id="CHEBI:59789"/>
        <dbReference type="ChEBI" id="CHEBI:84422"/>
        <dbReference type="EC" id="2.1.1.64"/>
    </reaction>
</comment>
<keyword evidence="8" id="KW-1185">Reference proteome</keyword>
<reference evidence="7 8" key="1">
    <citation type="submission" date="2021-05" db="EMBL/GenBank/DDBJ databases">
        <title>Roseococcus sp. XZZS9, whole genome shotgun sequencing project.</title>
        <authorList>
            <person name="Zhao G."/>
            <person name="Shen L."/>
        </authorList>
    </citation>
    <scope>NUCLEOTIDE SEQUENCE [LARGE SCALE GENOMIC DNA]</scope>
    <source>
        <strain evidence="7 8">XZZS9</strain>
    </source>
</reference>
<evidence type="ECO:0000256" key="4">
    <source>
        <dbReference type="ARBA" id="ARBA00022691"/>
    </source>
</evidence>
<gene>
    <name evidence="5 7" type="primary">ubiG</name>
    <name evidence="7" type="ORF">KHU32_19245</name>
</gene>
<feature type="binding site" evidence="5">
    <location>
        <position position="40"/>
    </location>
    <ligand>
        <name>S-adenosyl-L-methionine</name>
        <dbReference type="ChEBI" id="CHEBI:59789"/>
    </ligand>
</feature>
<protein>
    <recommendedName>
        <fullName evidence="5">Ubiquinone biosynthesis O-methyltransferase</fullName>
    </recommendedName>
    <alternativeName>
        <fullName evidence="5">2-polyprenyl-6-hydroxyphenol methylase</fullName>
        <ecNumber evidence="5">2.1.1.222</ecNumber>
    </alternativeName>
    <alternativeName>
        <fullName evidence="5">3-demethylubiquinone 3-O-methyltransferase</fullName>
        <ecNumber evidence="5">2.1.1.64</ecNumber>
    </alternativeName>
</protein>
<dbReference type="Proteomes" id="UP000766336">
    <property type="component" value="Unassembled WGS sequence"/>
</dbReference>
<dbReference type="PANTHER" id="PTHR43464">
    <property type="entry name" value="METHYLTRANSFERASE"/>
    <property type="match status" value="1"/>
</dbReference>
<evidence type="ECO:0000256" key="3">
    <source>
        <dbReference type="ARBA" id="ARBA00022688"/>
    </source>
</evidence>
<sequence length="237" mass="24829">MGNIQGSADAAEVAKFDALAGDWWNPRGPMAPLHAMNPVRMGWVAAQLGPLEGLRILDVGCGAGLASEWLARRGAVVTGLDAAGVALEAARAHAAEAGVTVDYRAGTPEGLEEGGYDTVISLEVIEHVPVAERAAFCASLARLTRPGGTVVLSTLNRTRRSWLFAILGAEHVLRWLPVGTHDWKLFLHPSELGALLRGAGLAVTDTAGMVPGALGGFHLSRDMAVNYLMAARKPAQA</sequence>
<dbReference type="EMBL" id="JAHCDA010000004">
    <property type="protein sequence ID" value="MBS7813089.1"/>
    <property type="molecule type" value="Genomic_DNA"/>
</dbReference>
<evidence type="ECO:0000313" key="7">
    <source>
        <dbReference type="EMBL" id="MBS7813089.1"/>
    </source>
</evidence>
<dbReference type="PANTHER" id="PTHR43464:SF19">
    <property type="entry name" value="UBIQUINONE BIOSYNTHESIS O-METHYLTRANSFERASE, MITOCHONDRIAL"/>
    <property type="match status" value="1"/>
</dbReference>
<dbReference type="EC" id="2.1.1.222" evidence="5"/>
<dbReference type="GO" id="GO:0061542">
    <property type="term" value="F:3-demethylubiquinol 3-O-methyltransferase activity"/>
    <property type="evidence" value="ECO:0007669"/>
    <property type="project" value="UniProtKB-EC"/>
</dbReference>
<evidence type="ECO:0000259" key="6">
    <source>
        <dbReference type="Pfam" id="PF13649"/>
    </source>
</evidence>
<feature type="binding site" evidence="5">
    <location>
        <position position="60"/>
    </location>
    <ligand>
        <name>S-adenosyl-L-methionine</name>
        <dbReference type="ChEBI" id="CHEBI:59789"/>
    </ligand>
</feature>
<keyword evidence="3 5" id="KW-0831">Ubiquinone biosynthesis</keyword>
<dbReference type="Pfam" id="PF13649">
    <property type="entry name" value="Methyltransf_25"/>
    <property type="match status" value="1"/>
</dbReference>
<comment type="function">
    <text evidence="5">O-methyltransferase that catalyzes the 2 O-methylation steps in the ubiquinone biosynthetic pathway.</text>
</comment>
<name>A0ABS5QHC2_9PROT</name>
<comment type="pathway">
    <text evidence="5">Cofactor biosynthesis; ubiquinone biosynthesis.</text>
</comment>
<evidence type="ECO:0000313" key="8">
    <source>
        <dbReference type="Proteomes" id="UP000766336"/>
    </source>
</evidence>
<accession>A0ABS5QHC2</accession>
<dbReference type="GO" id="GO:0032259">
    <property type="term" value="P:methylation"/>
    <property type="evidence" value="ECO:0007669"/>
    <property type="project" value="UniProtKB-KW"/>
</dbReference>
<evidence type="ECO:0000256" key="5">
    <source>
        <dbReference type="HAMAP-Rule" id="MF_00472"/>
    </source>
</evidence>
<keyword evidence="2 5" id="KW-0808">Transferase</keyword>
<dbReference type="EC" id="2.1.1.64" evidence="5"/>
<dbReference type="InterPro" id="IPR029063">
    <property type="entry name" value="SAM-dependent_MTases_sf"/>
</dbReference>
<dbReference type="InterPro" id="IPR010233">
    <property type="entry name" value="UbiG_MeTrfase"/>
</dbReference>
<dbReference type="HAMAP" id="MF_00472">
    <property type="entry name" value="UbiG"/>
    <property type="match status" value="1"/>
</dbReference>
<dbReference type="Gene3D" id="3.40.50.150">
    <property type="entry name" value="Vaccinia Virus protein VP39"/>
    <property type="match status" value="1"/>
</dbReference>
<comment type="catalytic activity">
    <reaction evidence="5">
        <text>a 3-(all-trans-polyprenyl)benzene-1,2-diol + S-adenosyl-L-methionine = a 2-methoxy-6-(all-trans-polyprenyl)phenol + S-adenosyl-L-homocysteine + H(+)</text>
        <dbReference type="Rhea" id="RHEA:31411"/>
        <dbReference type="Rhea" id="RHEA-COMP:9550"/>
        <dbReference type="Rhea" id="RHEA-COMP:9551"/>
        <dbReference type="ChEBI" id="CHEBI:15378"/>
        <dbReference type="ChEBI" id="CHEBI:57856"/>
        <dbReference type="ChEBI" id="CHEBI:59789"/>
        <dbReference type="ChEBI" id="CHEBI:62729"/>
        <dbReference type="ChEBI" id="CHEBI:62731"/>
        <dbReference type="EC" id="2.1.1.222"/>
    </reaction>
</comment>
<organism evidence="7 8">
    <name type="scientific">Roseococcus pinisoli</name>
    <dbReference type="NCBI Taxonomy" id="2835040"/>
    <lineage>
        <taxon>Bacteria</taxon>
        <taxon>Pseudomonadati</taxon>
        <taxon>Pseudomonadota</taxon>
        <taxon>Alphaproteobacteria</taxon>
        <taxon>Acetobacterales</taxon>
        <taxon>Roseomonadaceae</taxon>
        <taxon>Roseococcus</taxon>
    </lineage>
</organism>
<feature type="binding site" evidence="5">
    <location>
        <position position="81"/>
    </location>
    <ligand>
        <name>S-adenosyl-L-methionine</name>
        <dbReference type="ChEBI" id="CHEBI:59789"/>
    </ligand>
</feature>
<proteinExistence type="inferred from homology"/>
<feature type="domain" description="Methyltransferase" evidence="6">
    <location>
        <begin position="56"/>
        <end position="148"/>
    </location>
</feature>
<dbReference type="InterPro" id="IPR041698">
    <property type="entry name" value="Methyltransf_25"/>
</dbReference>
<dbReference type="GO" id="GO:0102208">
    <property type="term" value="F:2-polyprenyl-6-hydroxyphenol methylase activity"/>
    <property type="evidence" value="ECO:0007669"/>
    <property type="project" value="UniProtKB-EC"/>
</dbReference>
<dbReference type="CDD" id="cd02440">
    <property type="entry name" value="AdoMet_MTases"/>
    <property type="match status" value="1"/>
</dbReference>
<comment type="similarity">
    <text evidence="5">Belongs to the methyltransferase superfamily. UbiG/COQ3 family.</text>
</comment>
<comment type="caution">
    <text evidence="7">The sequence shown here is derived from an EMBL/GenBank/DDBJ whole genome shotgun (WGS) entry which is preliminary data.</text>
</comment>
<keyword evidence="1 5" id="KW-0489">Methyltransferase</keyword>
<dbReference type="SUPFAM" id="SSF53335">
    <property type="entry name" value="S-adenosyl-L-methionine-dependent methyltransferases"/>
    <property type="match status" value="1"/>
</dbReference>
<evidence type="ECO:0000256" key="1">
    <source>
        <dbReference type="ARBA" id="ARBA00022603"/>
    </source>
</evidence>
<dbReference type="NCBIfam" id="TIGR01983">
    <property type="entry name" value="UbiG"/>
    <property type="match status" value="1"/>
</dbReference>